<keyword evidence="3" id="KW-1185">Reference proteome</keyword>
<name>A0A8H3FKS0_9LECA</name>
<feature type="domain" description="A-kinase anchor protein 7-like phosphoesterase" evidence="1">
    <location>
        <begin position="11"/>
        <end position="220"/>
    </location>
</feature>
<reference evidence="2" key="1">
    <citation type="submission" date="2021-03" db="EMBL/GenBank/DDBJ databases">
        <authorList>
            <person name="Tagirdzhanova G."/>
        </authorList>
    </citation>
    <scope>NUCLEOTIDE SEQUENCE</scope>
</reference>
<dbReference type="InterPro" id="IPR019510">
    <property type="entry name" value="AKAP7-like_phosphoesterase"/>
</dbReference>
<comment type="caution">
    <text evidence="2">The sequence shown here is derived from an EMBL/GenBank/DDBJ whole genome shotgun (WGS) entry which is preliminary data.</text>
</comment>
<protein>
    <recommendedName>
        <fullName evidence="1">A-kinase anchor protein 7-like phosphoesterase domain-containing protein</fullName>
    </recommendedName>
</protein>
<organism evidence="2 3">
    <name type="scientific">Heterodermia speciosa</name>
    <dbReference type="NCBI Taxonomy" id="116794"/>
    <lineage>
        <taxon>Eukaryota</taxon>
        <taxon>Fungi</taxon>
        <taxon>Dikarya</taxon>
        <taxon>Ascomycota</taxon>
        <taxon>Pezizomycotina</taxon>
        <taxon>Lecanoromycetes</taxon>
        <taxon>OSLEUM clade</taxon>
        <taxon>Lecanoromycetidae</taxon>
        <taxon>Caliciales</taxon>
        <taxon>Physciaceae</taxon>
        <taxon>Heterodermia</taxon>
    </lineage>
</organism>
<dbReference type="Pfam" id="PF10469">
    <property type="entry name" value="AKAP7_NLS"/>
    <property type="match status" value="1"/>
</dbReference>
<proteinExistence type="predicted"/>
<dbReference type="EMBL" id="CAJPDS010000041">
    <property type="protein sequence ID" value="CAF9926359.1"/>
    <property type="molecule type" value="Genomic_DNA"/>
</dbReference>
<evidence type="ECO:0000259" key="1">
    <source>
        <dbReference type="Pfam" id="PF10469"/>
    </source>
</evidence>
<gene>
    <name evidence="2" type="ORF">HETSPECPRED_006313</name>
</gene>
<evidence type="ECO:0000313" key="3">
    <source>
        <dbReference type="Proteomes" id="UP000664521"/>
    </source>
</evidence>
<dbReference type="Proteomes" id="UP000664521">
    <property type="component" value="Unassembled WGS sequence"/>
</dbReference>
<accession>A0A8H3FKS0</accession>
<dbReference type="AlphaFoldDB" id="A0A8H3FKS0"/>
<evidence type="ECO:0000313" key="2">
    <source>
        <dbReference type="EMBL" id="CAF9926359.1"/>
    </source>
</evidence>
<sequence length="315" mass="35620">MKLRRIESKWPTHFLSIPLATTKTRPQVQECVDRLRNDKSTAALPSPAWHSVDQIGIHLGSLRLSGSDGLRRACEILKNFVAPSILGTGSRDGPSITLKGLRSGYFGTPSVFTRRLYFDIMNPRPVQMLGKELHKVFHSHGLRLKQYPSKDSLEYTHHPAKIMDTRPLTSDESPGRELGFQVEKRLIYRPVFDARQVFAAHGDTLWAENLALESICLREITGLKDRVKDGKVFGQGYEDIFRVSLSDPAASGYGQNDPETEYVRSSKIHHSKKVKTPFVISSDPGALQTPELRRYIEMEYPKVVRKLDTTPPTLR</sequence>
<dbReference type="Gene3D" id="3.90.1140.10">
    <property type="entry name" value="Cyclic phosphodiesterase"/>
    <property type="match status" value="1"/>
</dbReference>